<dbReference type="InterPro" id="IPR013685">
    <property type="entry name" value="POTRA_FtsQ_type"/>
</dbReference>
<evidence type="ECO:0000256" key="2">
    <source>
        <dbReference type="ARBA" id="ARBA00022475"/>
    </source>
</evidence>
<keyword evidence="6 9" id="KW-0472">Membrane</keyword>
<dbReference type="OrthoDB" id="4793367at2"/>
<evidence type="ECO:0000256" key="6">
    <source>
        <dbReference type="ARBA" id="ARBA00023136"/>
    </source>
</evidence>
<dbReference type="InterPro" id="IPR034746">
    <property type="entry name" value="POTRA"/>
</dbReference>
<keyword evidence="12" id="KW-1185">Reference proteome</keyword>
<reference evidence="11 12" key="1">
    <citation type="submission" date="2018-11" db="EMBL/GenBank/DDBJ databases">
        <title>Sequencing the genomes of 1000 actinobacteria strains.</title>
        <authorList>
            <person name="Klenk H.-P."/>
        </authorList>
    </citation>
    <scope>NUCLEOTIDE SEQUENCE [LARGE SCALE GENOMIC DNA]</scope>
    <source>
        <strain evidence="11 12">DSM 15700</strain>
    </source>
</reference>
<sequence>MRPPSTPARRGQAPAEAGAPADAVSMVDRLAERDAERRAMARTRFWRRAAWATAGAAVVAALGWLALFSPVLALDPGQVTVSGEGTTIDVAEVRGEILPERGVPLPRLDTVALRERVLGLGGVKDVRIMRDWPRGLTVELTSREPVVAVPDGGRYALLDEDAVRVGTAASARNVPVVSVPLADDPRSRAALFAALDVMAALPPGLAGKVASVTADTQDDVRTRLDDGTAVVWGSGDRLELKARVVTTLRTAEPGARVIDVSSPDLPVTR</sequence>
<evidence type="ECO:0000256" key="9">
    <source>
        <dbReference type="SAM" id="Phobius"/>
    </source>
</evidence>
<keyword evidence="3 11" id="KW-0132">Cell division</keyword>
<keyword evidence="4 9" id="KW-0812">Transmembrane</keyword>
<evidence type="ECO:0000256" key="8">
    <source>
        <dbReference type="SAM" id="MobiDB-lite"/>
    </source>
</evidence>
<evidence type="ECO:0000313" key="12">
    <source>
        <dbReference type="Proteomes" id="UP000280501"/>
    </source>
</evidence>
<keyword evidence="5 9" id="KW-1133">Transmembrane helix</keyword>
<dbReference type="InterPro" id="IPR005548">
    <property type="entry name" value="Cell_div_FtsQ/DivIB_C"/>
</dbReference>
<dbReference type="PANTHER" id="PTHR37820:SF1">
    <property type="entry name" value="CELL DIVISION PROTEIN FTSQ"/>
    <property type="match status" value="1"/>
</dbReference>
<keyword evidence="7" id="KW-0131">Cell cycle</keyword>
<proteinExistence type="predicted"/>
<dbReference type="Pfam" id="PF08478">
    <property type="entry name" value="POTRA_1"/>
    <property type="match status" value="1"/>
</dbReference>
<feature type="transmembrane region" description="Helical" evidence="9">
    <location>
        <begin position="49"/>
        <end position="72"/>
    </location>
</feature>
<dbReference type="InterPro" id="IPR050487">
    <property type="entry name" value="FtsQ_DivIB"/>
</dbReference>
<feature type="compositionally biased region" description="Low complexity" evidence="8">
    <location>
        <begin position="7"/>
        <end position="21"/>
    </location>
</feature>
<dbReference type="PROSITE" id="PS51779">
    <property type="entry name" value="POTRA"/>
    <property type="match status" value="1"/>
</dbReference>
<dbReference type="Pfam" id="PF03799">
    <property type="entry name" value="FtsQ_DivIB_C"/>
    <property type="match status" value="1"/>
</dbReference>
<accession>A0A3N4Z850</accession>
<protein>
    <submittedName>
        <fullName evidence="11">Cell division protein FtsQ</fullName>
    </submittedName>
</protein>
<name>A0A3N4Z850_9MICO</name>
<dbReference type="AlphaFoldDB" id="A0A3N4Z850"/>
<dbReference type="GO" id="GO:0051301">
    <property type="term" value="P:cell division"/>
    <property type="evidence" value="ECO:0007669"/>
    <property type="project" value="UniProtKB-KW"/>
</dbReference>
<feature type="region of interest" description="Disordered" evidence="8">
    <location>
        <begin position="1"/>
        <end position="21"/>
    </location>
</feature>
<evidence type="ECO:0000313" key="11">
    <source>
        <dbReference type="EMBL" id="RPF22038.1"/>
    </source>
</evidence>
<dbReference type="Proteomes" id="UP000280501">
    <property type="component" value="Unassembled WGS sequence"/>
</dbReference>
<keyword evidence="2" id="KW-1003">Cell membrane</keyword>
<comment type="subcellular location">
    <subcellularLocation>
        <location evidence="1">Membrane</location>
    </subcellularLocation>
</comment>
<dbReference type="EMBL" id="RKQZ01000001">
    <property type="protein sequence ID" value="RPF22038.1"/>
    <property type="molecule type" value="Genomic_DNA"/>
</dbReference>
<comment type="caution">
    <text evidence="11">The sequence shown here is derived from an EMBL/GenBank/DDBJ whole genome shotgun (WGS) entry which is preliminary data.</text>
</comment>
<gene>
    <name evidence="11" type="ORF">EDD34_2681</name>
</gene>
<dbReference type="Gene3D" id="3.10.20.310">
    <property type="entry name" value="membrane protein fhac"/>
    <property type="match status" value="1"/>
</dbReference>
<evidence type="ECO:0000256" key="3">
    <source>
        <dbReference type="ARBA" id="ARBA00022618"/>
    </source>
</evidence>
<dbReference type="PANTHER" id="PTHR37820">
    <property type="entry name" value="CELL DIVISION PROTEIN DIVIB"/>
    <property type="match status" value="1"/>
</dbReference>
<feature type="domain" description="POTRA" evidence="10">
    <location>
        <begin position="74"/>
        <end position="143"/>
    </location>
</feature>
<dbReference type="GO" id="GO:0005886">
    <property type="term" value="C:plasma membrane"/>
    <property type="evidence" value="ECO:0007669"/>
    <property type="project" value="TreeGrafter"/>
</dbReference>
<evidence type="ECO:0000256" key="4">
    <source>
        <dbReference type="ARBA" id="ARBA00022692"/>
    </source>
</evidence>
<evidence type="ECO:0000256" key="5">
    <source>
        <dbReference type="ARBA" id="ARBA00022989"/>
    </source>
</evidence>
<evidence type="ECO:0000256" key="7">
    <source>
        <dbReference type="ARBA" id="ARBA00023306"/>
    </source>
</evidence>
<evidence type="ECO:0000259" key="10">
    <source>
        <dbReference type="PROSITE" id="PS51779"/>
    </source>
</evidence>
<dbReference type="RefSeq" id="WP_123815013.1">
    <property type="nucleotide sequence ID" value="NZ_RKQZ01000001.1"/>
</dbReference>
<evidence type="ECO:0000256" key="1">
    <source>
        <dbReference type="ARBA" id="ARBA00004370"/>
    </source>
</evidence>
<organism evidence="11 12">
    <name type="scientific">Myceligenerans xiligouense</name>
    <dbReference type="NCBI Taxonomy" id="253184"/>
    <lineage>
        <taxon>Bacteria</taxon>
        <taxon>Bacillati</taxon>
        <taxon>Actinomycetota</taxon>
        <taxon>Actinomycetes</taxon>
        <taxon>Micrococcales</taxon>
        <taxon>Promicromonosporaceae</taxon>
        <taxon>Myceligenerans</taxon>
    </lineage>
</organism>